<dbReference type="InterPro" id="IPR017761">
    <property type="entry name" value="Laccase"/>
</dbReference>
<dbReference type="Pfam" id="PF07732">
    <property type="entry name" value="Cu-oxidase_3"/>
    <property type="match status" value="1"/>
</dbReference>
<dbReference type="InterPro" id="IPR011706">
    <property type="entry name" value="Cu-oxidase_C"/>
</dbReference>
<keyword evidence="9 13" id="KW-0560">Oxidoreductase</keyword>
<keyword evidence="12 13" id="KW-0439">Lignin degradation</keyword>
<evidence type="ECO:0000256" key="1">
    <source>
        <dbReference type="ARBA" id="ARBA00000349"/>
    </source>
</evidence>
<organism evidence="17 18">
    <name type="scientific">Hibiscus trionum</name>
    <name type="common">Flower of an hour</name>
    <dbReference type="NCBI Taxonomy" id="183268"/>
    <lineage>
        <taxon>Eukaryota</taxon>
        <taxon>Viridiplantae</taxon>
        <taxon>Streptophyta</taxon>
        <taxon>Embryophyta</taxon>
        <taxon>Tracheophyta</taxon>
        <taxon>Spermatophyta</taxon>
        <taxon>Magnoliopsida</taxon>
        <taxon>eudicotyledons</taxon>
        <taxon>Gunneridae</taxon>
        <taxon>Pentapetalae</taxon>
        <taxon>rosids</taxon>
        <taxon>malvids</taxon>
        <taxon>Malvales</taxon>
        <taxon>Malvaceae</taxon>
        <taxon>Malvoideae</taxon>
        <taxon>Hibiscus</taxon>
    </lineage>
</organism>
<comment type="function">
    <text evidence="13">Lignin degradation and detoxification of lignin-derived products.</text>
</comment>
<dbReference type="NCBIfam" id="TIGR03389">
    <property type="entry name" value="laccase"/>
    <property type="match status" value="1"/>
</dbReference>
<dbReference type="InterPro" id="IPR001117">
    <property type="entry name" value="Cu-oxidase_2nd"/>
</dbReference>
<accession>A0A9W7MP35</accession>
<comment type="catalytic activity">
    <reaction evidence="1 13">
        <text>4 hydroquinone + O2 = 4 benzosemiquinone + 2 H2O</text>
        <dbReference type="Rhea" id="RHEA:11276"/>
        <dbReference type="ChEBI" id="CHEBI:15377"/>
        <dbReference type="ChEBI" id="CHEBI:15379"/>
        <dbReference type="ChEBI" id="CHEBI:17594"/>
        <dbReference type="ChEBI" id="CHEBI:17977"/>
        <dbReference type="EC" id="1.10.3.2"/>
    </reaction>
</comment>
<dbReference type="CDD" id="cd13875">
    <property type="entry name" value="CuRO_2_LCC_plant"/>
    <property type="match status" value="1"/>
</dbReference>
<evidence type="ECO:0000256" key="9">
    <source>
        <dbReference type="ARBA" id="ARBA00023002"/>
    </source>
</evidence>
<evidence type="ECO:0000256" key="4">
    <source>
        <dbReference type="ARBA" id="ARBA00012297"/>
    </source>
</evidence>
<evidence type="ECO:0000256" key="5">
    <source>
        <dbReference type="ARBA" id="ARBA00022523"/>
    </source>
</evidence>
<dbReference type="InterPro" id="IPR033138">
    <property type="entry name" value="Cu_oxidase_CS"/>
</dbReference>
<evidence type="ECO:0000259" key="14">
    <source>
        <dbReference type="Pfam" id="PF00394"/>
    </source>
</evidence>
<feature type="chain" id="PRO_5041013253" description="Laccase" evidence="13">
    <location>
        <begin position="25"/>
        <end position="564"/>
    </location>
</feature>
<dbReference type="InterPro" id="IPR011707">
    <property type="entry name" value="Cu-oxidase-like_N"/>
</dbReference>
<dbReference type="GO" id="GO:0048046">
    <property type="term" value="C:apoplast"/>
    <property type="evidence" value="ECO:0007669"/>
    <property type="project" value="UniProtKB-SubCell"/>
</dbReference>
<feature type="domain" description="Plastocyanin-like" evidence="14">
    <location>
        <begin position="162"/>
        <end position="313"/>
    </location>
</feature>
<dbReference type="InterPro" id="IPR034288">
    <property type="entry name" value="CuRO_1_LCC"/>
</dbReference>
<reference evidence="17" key="1">
    <citation type="submission" date="2023-05" db="EMBL/GenBank/DDBJ databases">
        <title>Genome and transcriptome analyses reveal genes involved in the formation of fine ridges on petal epidermal cells in Hibiscus trionum.</title>
        <authorList>
            <person name="Koshimizu S."/>
            <person name="Masuda S."/>
            <person name="Ishii T."/>
            <person name="Shirasu K."/>
            <person name="Hoshino A."/>
            <person name="Arita M."/>
        </authorList>
    </citation>
    <scope>NUCLEOTIDE SEQUENCE</scope>
    <source>
        <strain evidence="17">Hamamatsu line</strain>
    </source>
</reference>
<dbReference type="EMBL" id="BSYR01000063">
    <property type="protein sequence ID" value="GMJ12368.1"/>
    <property type="molecule type" value="Genomic_DNA"/>
</dbReference>
<comment type="subcellular location">
    <subcellularLocation>
        <location evidence="2 13">Secreted</location>
        <location evidence="2 13">Extracellular space</location>
        <location evidence="2 13">Apoplast</location>
    </subcellularLocation>
</comment>
<dbReference type="CDD" id="cd13849">
    <property type="entry name" value="CuRO_1_LCC_plant"/>
    <property type="match status" value="1"/>
</dbReference>
<comment type="cofactor">
    <cofactor evidence="13">
        <name>Cu cation</name>
        <dbReference type="ChEBI" id="CHEBI:23378"/>
    </cofactor>
    <text evidence="13">Binds 4 Cu cations per monomer.</text>
</comment>
<dbReference type="Gene3D" id="2.60.40.420">
    <property type="entry name" value="Cupredoxins - blue copper proteins"/>
    <property type="match status" value="3"/>
</dbReference>
<dbReference type="GO" id="GO:0046274">
    <property type="term" value="P:lignin catabolic process"/>
    <property type="evidence" value="ECO:0007669"/>
    <property type="project" value="UniProtKB-KW"/>
</dbReference>
<sequence length="564" mass="64067">MAVAPALPVLLLFLTGISLWVAEAEVHHYNFVVAEKNFTRLCKTKSMLVVNGQFPGPTIYVHKGDTMFVNVHNHGDYGLTIHWHGIKQPRNPWSDGSAYITQCPIEPGNNFTYRVVFSEEEGTLWWHANSNTDWTRNTIHGAIVIYPPRGSSYPFPTPQGEQILIFGTWFTYDVNKVIREILRTGKDVPISDAYIINGQPGDFCACSKETTYRWQVDYGKTYLIRLVSALMDEEFFFAIAGHNLTVVGIDGSYLKPFTTSYVMLATGQTVDVLVETNQSLGRYYMAGRQYYTDNLFFTGYDKTNATAILKYRGRYNRLSSLFLPETLPSYTDYDSATRFRKCLKSLASKEHPIDVPRNVTTQMYITASMDRINHADMDYTLLSSLNNISWVNPSTDVLQAYYRKLSGFYTSDFPDEPPYYFDFVADLRDTSTHPLKGTKVKILEYGEEIEIVFQSTNLLNASDEHSMYIHGHKFYVLGEGYGNFNSTTDPETYNLVDPPYLSTASLPVKGWLTIRFKANNPGVWAMHCQEGRHLIWGMNTVLIVKNGNNPETSICSPPLNMPSC</sequence>
<keyword evidence="8 13" id="KW-0677">Repeat</keyword>
<evidence type="ECO:0000256" key="2">
    <source>
        <dbReference type="ARBA" id="ARBA00004271"/>
    </source>
</evidence>
<dbReference type="OrthoDB" id="2121828at2759"/>
<evidence type="ECO:0000256" key="3">
    <source>
        <dbReference type="ARBA" id="ARBA00010609"/>
    </source>
</evidence>
<dbReference type="EC" id="1.10.3.2" evidence="4 13"/>
<keyword evidence="18" id="KW-1185">Reference proteome</keyword>
<evidence type="ECO:0000256" key="10">
    <source>
        <dbReference type="ARBA" id="ARBA00023008"/>
    </source>
</evidence>
<dbReference type="InterPro" id="IPR034285">
    <property type="entry name" value="CuRO_2_LCC"/>
</dbReference>
<evidence type="ECO:0000313" key="18">
    <source>
        <dbReference type="Proteomes" id="UP001165190"/>
    </source>
</evidence>
<dbReference type="GO" id="GO:0052716">
    <property type="term" value="F:hydroquinone:oxygen oxidoreductase activity"/>
    <property type="evidence" value="ECO:0007669"/>
    <property type="project" value="UniProtKB-EC"/>
</dbReference>
<comment type="caution">
    <text evidence="17">The sequence shown here is derived from an EMBL/GenBank/DDBJ whole genome shotgun (WGS) entry which is preliminary data.</text>
</comment>
<dbReference type="InterPro" id="IPR008972">
    <property type="entry name" value="Cupredoxin"/>
</dbReference>
<keyword evidence="6 13" id="KW-0964">Secreted</keyword>
<evidence type="ECO:0000259" key="15">
    <source>
        <dbReference type="Pfam" id="PF07731"/>
    </source>
</evidence>
<keyword evidence="5 13" id="KW-0052">Apoplast</keyword>
<evidence type="ECO:0000256" key="11">
    <source>
        <dbReference type="ARBA" id="ARBA00023180"/>
    </source>
</evidence>
<feature type="domain" description="Plastocyanin-like" evidence="16">
    <location>
        <begin position="33"/>
        <end position="148"/>
    </location>
</feature>
<proteinExistence type="inferred from homology"/>
<keyword evidence="10 13" id="KW-0186">Copper</keyword>
<evidence type="ECO:0000259" key="16">
    <source>
        <dbReference type="Pfam" id="PF07732"/>
    </source>
</evidence>
<dbReference type="PROSITE" id="PS00079">
    <property type="entry name" value="MULTICOPPER_OXIDASE1"/>
    <property type="match status" value="1"/>
</dbReference>
<keyword evidence="11" id="KW-0325">Glycoprotein</keyword>
<dbReference type="Pfam" id="PF07731">
    <property type="entry name" value="Cu-oxidase_2"/>
    <property type="match status" value="1"/>
</dbReference>
<name>A0A9W7MP35_HIBTR</name>
<dbReference type="SUPFAM" id="SSF49503">
    <property type="entry name" value="Cupredoxins"/>
    <property type="match status" value="3"/>
</dbReference>
<dbReference type="InterPro" id="IPR045087">
    <property type="entry name" value="Cu-oxidase_fam"/>
</dbReference>
<evidence type="ECO:0000256" key="12">
    <source>
        <dbReference type="ARBA" id="ARBA00023185"/>
    </source>
</evidence>
<protein>
    <recommendedName>
        <fullName evidence="4 13">Laccase</fullName>
        <ecNumber evidence="4 13">1.10.3.2</ecNumber>
    </recommendedName>
    <alternativeName>
        <fullName evidence="13">Benzenediol:oxygen oxidoreductase</fullName>
    </alternativeName>
    <alternativeName>
        <fullName evidence="13">Diphenol oxidase</fullName>
    </alternativeName>
    <alternativeName>
        <fullName evidence="13">Urishiol oxidase</fullName>
    </alternativeName>
</protein>
<dbReference type="Pfam" id="PF00394">
    <property type="entry name" value="Cu-oxidase"/>
    <property type="match status" value="1"/>
</dbReference>
<evidence type="ECO:0000313" key="17">
    <source>
        <dbReference type="EMBL" id="GMJ12368.1"/>
    </source>
</evidence>
<evidence type="ECO:0000256" key="7">
    <source>
        <dbReference type="ARBA" id="ARBA00022723"/>
    </source>
</evidence>
<evidence type="ECO:0000256" key="6">
    <source>
        <dbReference type="ARBA" id="ARBA00022525"/>
    </source>
</evidence>
<gene>
    <name evidence="17" type="ORF">HRI_004906000</name>
</gene>
<dbReference type="PANTHER" id="PTHR11709:SF379">
    <property type="entry name" value="LACCASE"/>
    <property type="match status" value="1"/>
</dbReference>
<keyword evidence="13" id="KW-0732">Signal</keyword>
<comment type="similarity">
    <text evidence="3 13">Belongs to the multicopper oxidase family.</text>
</comment>
<dbReference type="AlphaFoldDB" id="A0A9W7MP35"/>
<evidence type="ECO:0000256" key="8">
    <source>
        <dbReference type="ARBA" id="ARBA00022737"/>
    </source>
</evidence>
<dbReference type="Proteomes" id="UP001165190">
    <property type="component" value="Unassembled WGS sequence"/>
</dbReference>
<dbReference type="PANTHER" id="PTHR11709">
    <property type="entry name" value="MULTI-COPPER OXIDASE"/>
    <property type="match status" value="1"/>
</dbReference>
<feature type="signal peptide" evidence="13">
    <location>
        <begin position="1"/>
        <end position="24"/>
    </location>
</feature>
<feature type="domain" description="Plastocyanin-like" evidence="15">
    <location>
        <begin position="417"/>
        <end position="547"/>
    </location>
</feature>
<dbReference type="GO" id="GO:0005507">
    <property type="term" value="F:copper ion binding"/>
    <property type="evidence" value="ECO:0007669"/>
    <property type="project" value="InterPro"/>
</dbReference>
<evidence type="ECO:0000256" key="13">
    <source>
        <dbReference type="RuleBase" id="RU361119"/>
    </source>
</evidence>
<keyword evidence="7 13" id="KW-0479">Metal-binding</keyword>